<sequence>MKQPRAADIVRPDSTNDGCNSCSRMPRRPLCWRSSCARSAALRERRTPWPQPLLRGGRAVGRGRAAAGAPLRQRWVME</sequence>
<accession>A0A0E0FQS5</accession>
<keyword evidence="2" id="KW-1185">Reference proteome</keyword>
<evidence type="ECO:0000313" key="2">
    <source>
        <dbReference type="Proteomes" id="UP000006591"/>
    </source>
</evidence>
<dbReference type="AlphaFoldDB" id="A0A0E0FQS5"/>
<reference evidence="1" key="1">
    <citation type="submission" date="2015-04" db="UniProtKB">
        <authorList>
            <consortium name="EnsemblPlants"/>
        </authorList>
    </citation>
    <scope>IDENTIFICATION</scope>
    <source>
        <strain evidence="1">SL10</strain>
    </source>
</reference>
<reference evidence="1" key="2">
    <citation type="submission" date="2018-04" db="EMBL/GenBank/DDBJ databases">
        <title>OnivRS2 (Oryza nivara Reference Sequence Version 2).</title>
        <authorList>
            <person name="Zhang J."/>
            <person name="Kudrna D."/>
            <person name="Lee S."/>
            <person name="Talag J."/>
            <person name="Rajasekar S."/>
            <person name="Welchert J."/>
            <person name="Hsing Y.-I."/>
            <person name="Wing R.A."/>
        </authorList>
    </citation>
    <scope>NUCLEOTIDE SEQUENCE [LARGE SCALE GENOMIC DNA]</scope>
</reference>
<proteinExistence type="predicted"/>
<dbReference type="EnsemblPlants" id="ONIVA01G29270.1">
    <property type="protein sequence ID" value="ONIVA01G29270.1"/>
    <property type="gene ID" value="ONIVA01G29270"/>
</dbReference>
<organism evidence="1">
    <name type="scientific">Oryza nivara</name>
    <name type="common">Indian wild rice</name>
    <name type="synonym">Oryza sativa f. spontanea</name>
    <dbReference type="NCBI Taxonomy" id="4536"/>
    <lineage>
        <taxon>Eukaryota</taxon>
        <taxon>Viridiplantae</taxon>
        <taxon>Streptophyta</taxon>
        <taxon>Embryophyta</taxon>
        <taxon>Tracheophyta</taxon>
        <taxon>Spermatophyta</taxon>
        <taxon>Magnoliopsida</taxon>
        <taxon>Liliopsida</taxon>
        <taxon>Poales</taxon>
        <taxon>Poaceae</taxon>
        <taxon>BOP clade</taxon>
        <taxon>Oryzoideae</taxon>
        <taxon>Oryzeae</taxon>
        <taxon>Oryzinae</taxon>
        <taxon>Oryza</taxon>
    </lineage>
</organism>
<protein>
    <submittedName>
        <fullName evidence="1">Uncharacterized protein</fullName>
    </submittedName>
</protein>
<name>A0A0E0FQS5_ORYNI</name>
<dbReference type="Proteomes" id="UP000006591">
    <property type="component" value="Chromosome 1"/>
</dbReference>
<dbReference type="HOGENOM" id="CLU_2626133_0_0_1"/>
<evidence type="ECO:0000313" key="1">
    <source>
        <dbReference type="EnsemblPlants" id="ONIVA01G29270.1"/>
    </source>
</evidence>
<dbReference type="Gramene" id="ONIVA01G29270.1">
    <property type="protein sequence ID" value="ONIVA01G29270.1"/>
    <property type="gene ID" value="ONIVA01G29270"/>
</dbReference>